<evidence type="ECO:0000259" key="1">
    <source>
        <dbReference type="Pfam" id="PF01272"/>
    </source>
</evidence>
<dbReference type="PROSITE" id="PS00830">
    <property type="entry name" value="GREAB_2"/>
    <property type="match status" value="1"/>
</dbReference>
<dbReference type="KEGG" id="zal:AZF00_12890"/>
<gene>
    <name evidence="2" type="ORF">AZF00_12890</name>
</gene>
<dbReference type="STRING" id="1470434.AZF00_12890"/>
<evidence type="ECO:0000313" key="3">
    <source>
        <dbReference type="Proteomes" id="UP000074119"/>
    </source>
</evidence>
<dbReference type="Proteomes" id="UP000074119">
    <property type="component" value="Chromosome"/>
</dbReference>
<dbReference type="InterPro" id="IPR001437">
    <property type="entry name" value="Tscrpt_elong_fac_GreA/B_C"/>
</dbReference>
<sequence length="132" mass="14637">MNTDFFIDVRQFISSLKDDFERIVAFRPITLRPVELAGLLEKLQGIYDLPTRKISDCTVLLGSKVGLMSMHDFTELSIVVTLPQHSDPALGKISVLSPLGSALLGLKRGEIVRLFFGNTESLFCLISVDQNP</sequence>
<evidence type="ECO:0000313" key="2">
    <source>
        <dbReference type="EMBL" id="AMO69145.1"/>
    </source>
</evidence>
<proteinExistence type="predicted"/>
<dbReference type="AlphaFoldDB" id="A0A127M7F1"/>
<dbReference type="InterPro" id="IPR036953">
    <property type="entry name" value="GreA/GreB_C_sf"/>
</dbReference>
<reference evidence="2 3" key="1">
    <citation type="submission" date="2015-12" db="EMBL/GenBank/DDBJ databases">
        <authorList>
            <person name="Shamseldin A."/>
            <person name="Moawad H."/>
            <person name="Abd El-Rahim W.M."/>
            <person name="Sadowsky M.J."/>
        </authorList>
    </citation>
    <scope>NUCLEOTIDE SEQUENCE [LARGE SCALE GENOMIC DNA]</scope>
    <source>
        <strain evidence="2 3">SM2</strain>
    </source>
</reference>
<dbReference type="GO" id="GO:0003677">
    <property type="term" value="F:DNA binding"/>
    <property type="evidence" value="ECO:0007669"/>
    <property type="project" value="InterPro"/>
</dbReference>
<name>A0A127M7F1_9GAMM</name>
<dbReference type="SUPFAM" id="SSF54534">
    <property type="entry name" value="FKBP-like"/>
    <property type="match status" value="1"/>
</dbReference>
<organism evidence="2 3">
    <name type="scientific">Zhongshania aliphaticivorans</name>
    <dbReference type="NCBI Taxonomy" id="1470434"/>
    <lineage>
        <taxon>Bacteria</taxon>
        <taxon>Pseudomonadati</taxon>
        <taxon>Pseudomonadota</taxon>
        <taxon>Gammaproteobacteria</taxon>
        <taxon>Cellvibrionales</taxon>
        <taxon>Spongiibacteraceae</taxon>
        <taxon>Zhongshania</taxon>
    </lineage>
</organism>
<accession>A0A127M7F1</accession>
<dbReference type="RefSeq" id="WP_008248714.1">
    <property type="nucleotide sequence ID" value="NZ_CP014544.1"/>
</dbReference>
<feature type="domain" description="Transcription elongation factor GreA/GreB C-terminal" evidence="1">
    <location>
        <begin position="58"/>
        <end position="114"/>
    </location>
</feature>
<dbReference type="GO" id="GO:0032784">
    <property type="term" value="P:regulation of DNA-templated transcription elongation"/>
    <property type="evidence" value="ECO:0007669"/>
    <property type="project" value="InterPro"/>
</dbReference>
<dbReference type="Gene3D" id="3.10.50.30">
    <property type="entry name" value="Transcription elongation factor, GreA/GreB, C-terminal domain"/>
    <property type="match status" value="1"/>
</dbReference>
<dbReference type="EMBL" id="CP014544">
    <property type="protein sequence ID" value="AMO69145.1"/>
    <property type="molecule type" value="Genomic_DNA"/>
</dbReference>
<dbReference type="Pfam" id="PF01272">
    <property type="entry name" value="GreA_GreB"/>
    <property type="match status" value="1"/>
</dbReference>
<dbReference type="InterPro" id="IPR018151">
    <property type="entry name" value="TF_GreA/GreB_CS"/>
</dbReference>
<protein>
    <recommendedName>
        <fullName evidence="1">Transcription elongation factor GreA/GreB C-terminal domain-containing protein</fullName>
    </recommendedName>
</protein>